<dbReference type="Pfam" id="PF00107">
    <property type="entry name" value="ADH_zinc_N"/>
    <property type="match status" value="1"/>
</dbReference>
<dbReference type="EMBL" id="JAGFOA010000002">
    <property type="protein sequence ID" value="MBO3662821.1"/>
    <property type="molecule type" value="Genomic_DNA"/>
</dbReference>
<evidence type="ECO:0000259" key="9">
    <source>
        <dbReference type="Pfam" id="PF00107"/>
    </source>
</evidence>
<gene>
    <name evidence="11" type="ORF">J5V96_04755</name>
</gene>
<dbReference type="NCBIfam" id="TIGR03366">
    <property type="entry name" value="HpnZ_proposed"/>
    <property type="match status" value="1"/>
</dbReference>
<dbReference type="GO" id="GO:0004022">
    <property type="term" value="F:alcohol dehydrogenase (NAD+) activity"/>
    <property type="evidence" value="ECO:0007669"/>
    <property type="project" value="UniProtKB-EC"/>
</dbReference>
<dbReference type="GO" id="GO:0005737">
    <property type="term" value="C:cytoplasm"/>
    <property type="evidence" value="ECO:0007669"/>
    <property type="project" value="TreeGrafter"/>
</dbReference>
<dbReference type="SUPFAM" id="SSF50129">
    <property type="entry name" value="GroES-like"/>
    <property type="match status" value="1"/>
</dbReference>
<keyword evidence="5 8" id="KW-0862">Zinc</keyword>
<evidence type="ECO:0000313" key="12">
    <source>
        <dbReference type="Proteomes" id="UP000680132"/>
    </source>
</evidence>
<keyword evidence="7" id="KW-0520">NAD</keyword>
<dbReference type="GO" id="GO:0008270">
    <property type="term" value="F:zinc ion binding"/>
    <property type="evidence" value="ECO:0007669"/>
    <property type="project" value="InterPro"/>
</dbReference>
<dbReference type="CDD" id="cd08231">
    <property type="entry name" value="MDR_TM0436_like"/>
    <property type="match status" value="1"/>
</dbReference>
<dbReference type="Proteomes" id="UP000680132">
    <property type="component" value="Unassembled WGS sequence"/>
</dbReference>
<dbReference type="PANTHER" id="PTHR42940">
    <property type="entry name" value="ALCOHOL DEHYDROGENASE 1-RELATED"/>
    <property type="match status" value="1"/>
</dbReference>
<dbReference type="PROSITE" id="PS00059">
    <property type="entry name" value="ADH_ZINC"/>
    <property type="match status" value="1"/>
</dbReference>
<feature type="domain" description="Alcohol dehydrogenase-like C-terminal" evidence="9">
    <location>
        <begin position="212"/>
        <end position="340"/>
    </location>
</feature>
<dbReference type="PANTHER" id="PTHR42940:SF3">
    <property type="entry name" value="ALCOHOL DEHYDROGENASE 1-RELATED"/>
    <property type="match status" value="1"/>
</dbReference>
<dbReference type="InterPro" id="IPR013154">
    <property type="entry name" value="ADH-like_N"/>
</dbReference>
<sequence>MVPKALLPHAPAANVRDVCLEQSAVAMAWTGVGRPHEAIAVPGIVLGEGEALVAIELATICGSDVHTVAGHRPAPTPLVLGHEHVGRVLDVAEGVTDVSGHVVNPGDRIIWSVMASCGDCDRCRRGLPQKCRHLLKYGHERLQTHWELTGGFSTHAHLRAGTAIVRVGETLGAEVLAPAACGGATAWAALRAAEQVTPLEGSAVLILGAGLIGLTATAIAADRGATVVVADPDPARRELALRFGARHVVDPTAGKAVAKALGRIDANEYGIVLEASGSPHAVAQAIEVIGVGGVVVLVGSVSPTEPIPFDPERLVRGLATLRGVHNYTPHDLDEVVQYLKERAGEHPFDELVSARYPLAQLDQALVAAASGVAVRVGVDPRDALRRGLHRR</sequence>
<dbReference type="InterPro" id="IPR011032">
    <property type="entry name" value="GroES-like_sf"/>
</dbReference>
<comment type="similarity">
    <text evidence="2 8">Belongs to the zinc-containing alcohol dehydrogenase family.</text>
</comment>
<dbReference type="InterPro" id="IPR002328">
    <property type="entry name" value="ADH_Zn_CS"/>
</dbReference>
<evidence type="ECO:0000256" key="3">
    <source>
        <dbReference type="ARBA" id="ARBA00013190"/>
    </source>
</evidence>
<evidence type="ECO:0000256" key="8">
    <source>
        <dbReference type="RuleBase" id="RU361277"/>
    </source>
</evidence>
<evidence type="ECO:0000256" key="5">
    <source>
        <dbReference type="ARBA" id="ARBA00022833"/>
    </source>
</evidence>
<dbReference type="SUPFAM" id="SSF51735">
    <property type="entry name" value="NAD(P)-binding Rossmann-fold domains"/>
    <property type="match status" value="1"/>
</dbReference>
<evidence type="ECO:0000256" key="6">
    <source>
        <dbReference type="ARBA" id="ARBA00023002"/>
    </source>
</evidence>
<dbReference type="AlphaFoldDB" id="A0A939TQ65"/>
<dbReference type="Pfam" id="PF08240">
    <property type="entry name" value="ADH_N"/>
    <property type="match status" value="1"/>
</dbReference>
<evidence type="ECO:0000256" key="7">
    <source>
        <dbReference type="ARBA" id="ARBA00023027"/>
    </source>
</evidence>
<keyword evidence="12" id="KW-1185">Reference proteome</keyword>
<name>A0A939TQ65_9MICO</name>
<dbReference type="RefSeq" id="WP_208501023.1">
    <property type="nucleotide sequence ID" value="NZ_JAGFOA010000002.1"/>
</dbReference>
<dbReference type="InterPro" id="IPR013149">
    <property type="entry name" value="ADH-like_C"/>
</dbReference>
<organism evidence="11 12">
    <name type="scientific">Microbacterium stercoris</name>
    <dbReference type="NCBI Taxonomy" id="2820289"/>
    <lineage>
        <taxon>Bacteria</taxon>
        <taxon>Bacillati</taxon>
        <taxon>Actinomycetota</taxon>
        <taxon>Actinomycetes</taxon>
        <taxon>Micrococcales</taxon>
        <taxon>Microbacteriaceae</taxon>
        <taxon>Microbacterium</taxon>
    </lineage>
</organism>
<evidence type="ECO:0000256" key="2">
    <source>
        <dbReference type="ARBA" id="ARBA00008072"/>
    </source>
</evidence>
<dbReference type="InterPro" id="IPR036291">
    <property type="entry name" value="NAD(P)-bd_dom_sf"/>
</dbReference>
<dbReference type="EC" id="1.1.1.1" evidence="3"/>
<evidence type="ECO:0000256" key="4">
    <source>
        <dbReference type="ARBA" id="ARBA00022723"/>
    </source>
</evidence>
<evidence type="ECO:0000259" key="10">
    <source>
        <dbReference type="Pfam" id="PF08240"/>
    </source>
</evidence>
<comment type="caution">
    <text evidence="11">The sequence shown here is derived from an EMBL/GenBank/DDBJ whole genome shotgun (WGS) entry which is preliminary data.</text>
</comment>
<comment type="cofactor">
    <cofactor evidence="1 8">
        <name>Zn(2+)</name>
        <dbReference type="ChEBI" id="CHEBI:29105"/>
    </cofactor>
</comment>
<dbReference type="Gene3D" id="3.40.50.720">
    <property type="entry name" value="NAD(P)-binding Rossmann-like Domain"/>
    <property type="match status" value="1"/>
</dbReference>
<proteinExistence type="inferred from homology"/>
<protein>
    <recommendedName>
        <fullName evidence="3">alcohol dehydrogenase</fullName>
        <ecNumber evidence="3">1.1.1.1</ecNumber>
    </recommendedName>
</protein>
<keyword evidence="6" id="KW-0560">Oxidoreductase</keyword>
<feature type="domain" description="Alcohol dehydrogenase-like N-terminal" evidence="10">
    <location>
        <begin position="47"/>
        <end position="162"/>
    </location>
</feature>
<evidence type="ECO:0000313" key="11">
    <source>
        <dbReference type="EMBL" id="MBO3662821.1"/>
    </source>
</evidence>
<dbReference type="InterPro" id="IPR017743">
    <property type="entry name" value="ADH_phosphonate_catab-assoc"/>
</dbReference>
<dbReference type="Gene3D" id="3.90.180.10">
    <property type="entry name" value="Medium-chain alcohol dehydrogenases, catalytic domain"/>
    <property type="match status" value="1"/>
</dbReference>
<reference evidence="11" key="1">
    <citation type="submission" date="2021-03" db="EMBL/GenBank/DDBJ databases">
        <title>Microbacterium sp. nov., a novel actinobacterium isolated from cow dung.</title>
        <authorList>
            <person name="Zhang L."/>
        </authorList>
    </citation>
    <scope>NUCLEOTIDE SEQUENCE</scope>
    <source>
        <strain evidence="11">NEAU-LLB</strain>
    </source>
</reference>
<keyword evidence="4 8" id="KW-0479">Metal-binding</keyword>
<evidence type="ECO:0000256" key="1">
    <source>
        <dbReference type="ARBA" id="ARBA00001947"/>
    </source>
</evidence>
<accession>A0A939TQ65</accession>